<reference evidence="2 3" key="1">
    <citation type="journal article" date="2016" name="Proc. Natl. Acad. Sci. U.S.A.">
        <title>Comparative genomics of biotechnologically important yeasts.</title>
        <authorList>
            <person name="Riley R."/>
            <person name="Haridas S."/>
            <person name="Wolfe K.H."/>
            <person name="Lopes M.R."/>
            <person name="Hittinger C.T."/>
            <person name="Goeker M."/>
            <person name="Salamov A.A."/>
            <person name="Wisecaver J.H."/>
            <person name="Long T.M."/>
            <person name="Calvey C.H."/>
            <person name="Aerts A.L."/>
            <person name="Barry K.W."/>
            <person name="Choi C."/>
            <person name="Clum A."/>
            <person name="Coughlan A.Y."/>
            <person name="Deshpande S."/>
            <person name="Douglass A.P."/>
            <person name="Hanson S.J."/>
            <person name="Klenk H.-P."/>
            <person name="LaButti K.M."/>
            <person name="Lapidus A."/>
            <person name="Lindquist E.A."/>
            <person name="Lipzen A.M."/>
            <person name="Meier-Kolthoff J.P."/>
            <person name="Ohm R.A."/>
            <person name="Otillar R.P."/>
            <person name="Pangilinan J.L."/>
            <person name="Peng Y."/>
            <person name="Rokas A."/>
            <person name="Rosa C.A."/>
            <person name="Scheuner C."/>
            <person name="Sibirny A.A."/>
            <person name="Slot J.C."/>
            <person name="Stielow J.B."/>
            <person name="Sun H."/>
            <person name="Kurtzman C.P."/>
            <person name="Blackwell M."/>
            <person name="Grigoriev I.V."/>
            <person name="Jeffries T.W."/>
        </authorList>
    </citation>
    <scope>NUCLEOTIDE SEQUENCE [LARGE SCALE GENOMIC DNA]</scope>
    <source>
        <strain evidence="2 3">NRRL Y-11557</strain>
    </source>
</reference>
<dbReference type="STRING" id="675824.A0A1E3Q6U5"/>
<evidence type="ECO:0000313" key="2">
    <source>
        <dbReference type="EMBL" id="ODQ73425.1"/>
    </source>
</evidence>
<name>A0A1E3Q6U5_LIPST</name>
<keyword evidence="1" id="KW-1133">Transmembrane helix</keyword>
<keyword evidence="1" id="KW-0472">Membrane</keyword>
<dbReference type="AlphaFoldDB" id="A0A1E3Q6U5"/>
<evidence type="ECO:0000313" key="3">
    <source>
        <dbReference type="Proteomes" id="UP000094385"/>
    </source>
</evidence>
<dbReference type="PANTHER" id="PTHR34615">
    <property type="entry name" value="PX DOMAIN-CONTAINING PROTEIN"/>
    <property type="match status" value="1"/>
</dbReference>
<dbReference type="Proteomes" id="UP000094385">
    <property type="component" value="Unassembled WGS sequence"/>
</dbReference>
<protein>
    <submittedName>
        <fullName evidence="2">Uncharacterized protein</fullName>
    </submittedName>
</protein>
<feature type="transmembrane region" description="Helical" evidence="1">
    <location>
        <begin position="12"/>
        <end position="37"/>
    </location>
</feature>
<gene>
    <name evidence="2" type="ORF">LIPSTDRAFT_260709</name>
</gene>
<keyword evidence="1" id="KW-0812">Transmembrane</keyword>
<keyword evidence="3" id="KW-1185">Reference proteome</keyword>
<dbReference type="PANTHER" id="PTHR34615:SF1">
    <property type="entry name" value="PX DOMAIN-CONTAINING PROTEIN"/>
    <property type="match status" value="1"/>
</dbReference>
<organism evidence="2 3">
    <name type="scientific">Lipomyces starkeyi NRRL Y-11557</name>
    <dbReference type="NCBI Taxonomy" id="675824"/>
    <lineage>
        <taxon>Eukaryota</taxon>
        <taxon>Fungi</taxon>
        <taxon>Dikarya</taxon>
        <taxon>Ascomycota</taxon>
        <taxon>Saccharomycotina</taxon>
        <taxon>Lipomycetes</taxon>
        <taxon>Lipomycetales</taxon>
        <taxon>Lipomycetaceae</taxon>
        <taxon>Lipomyces</taxon>
    </lineage>
</organism>
<accession>A0A1E3Q6U5</accession>
<dbReference type="OrthoDB" id="5406696at2759"/>
<proteinExistence type="predicted"/>
<sequence length="188" mass="22370">MPGIPRQHQRQVAVATAAVVTISVAQFYALLLLHIVLTRTVEVIRPYNPTITYDSTPFQFDSLDDSEARFRFRFSKEQILTILPYLRLDLIQWSRRYQPDPLTAFCIRLRRLAYPERWGSMMRDFGRSQSYLCSITRDVIFHLVRRYKAMLEWDYRRLTLETLLRYASNAMSLFCRFNYLFLFGTSAE</sequence>
<evidence type="ECO:0000256" key="1">
    <source>
        <dbReference type="SAM" id="Phobius"/>
    </source>
</evidence>
<dbReference type="EMBL" id="KV454293">
    <property type="protein sequence ID" value="ODQ73425.1"/>
    <property type="molecule type" value="Genomic_DNA"/>
</dbReference>